<proteinExistence type="predicted"/>
<keyword evidence="8" id="KW-0547">Nucleotide-binding</keyword>
<dbReference type="PANTHER" id="PTHR45339">
    <property type="entry name" value="HYBRID SIGNAL TRANSDUCTION HISTIDINE KINASE J"/>
    <property type="match status" value="1"/>
</dbReference>
<dbReference type="Gene3D" id="3.30.565.10">
    <property type="entry name" value="Histidine kinase-like ATPase, C-terminal domain"/>
    <property type="match status" value="1"/>
</dbReference>
<dbReference type="GO" id="GO:0005524">
    <property type="term" value="F:ATP binding"/>
    <property type="evidence" value="ECO:0007669"/>
    <property type="project" value="UniProtKB-KW"/>
</dbReference>
<evidence type="ECO:0000256" key="4">
    <source>
        <dbReference type="ARBA" id="ARBA00022475"/>
    </source>
</evidence>
<evidence type="ECO:0000259" key="17">
    <source>
        <dbReference type="PROSITE" id="PS50110"/>
    </source>
</evidence>
<dbReference type="Pfam" id="PF00072">
    <property type="entry name" value="Response_reg"/>
    <property type="match status" value="1"/>
</dbReference>
<accession>A0ABW5NPK1</accession>
<dbReference type="RefSeq" id="WP_379819653.1">
    <property type="nucleotide sequence ID" value="NZ_JBHUMD010000005.1"/>
</dbReference>
<evidence type="ECO:0000313" key="19">
    <source>
        <dbReference type="EMBL" id="MFD2601006.1"/>
    </source>
</evidence>
<dbReference type="SMART" id="SM00448">
    <property type="entry name" value="REC"/>
    <property type="match status" value="1"/>
</dbReference>
<dbReference type="InterPro" id="IPR008207">
    <property type="entry name" value="Sig_transdc_His_kin_Hpt_dom"/>
</dbReference>
<feature type="domain" description="HPt" evidence="18">
    <location>
        <begin position="569"/>
        <end position="663"/>
    </location>
</feature>
<comment type="catalytic activity">
    <reaction evidence="1">
        <text>ATP + protein L-histidine = ADP + protein N-phospho-L-histidine.</text>
        <dbReference type="EC" id="2.7.13.3"/>
    </reaction>
</comment>
<dbReference type="InterPro" id="IPR005467">
    <property type="entry name" value="His_kinase_dom"/>
</dbReference>
<name>A0ABW5NPK1_9FLAO</name>
<evidence type="ECO:0000259" key="18">
    <source>
        <dbReference type="PROSITE" id="PS50894"/>
    </source>
</evidence>
<keyword evidence="11" id="KW-1133">Transmembrane helix</keyword>
<dbReference type="EMBL" id="JBHUMD010000005">
    <property type="protein sequence ID" value="MFD2601006.1"/>
    <property type="molecule type" value="Genomic_DNA"/>
</dbReference>
<dbReference type="SUPFAM" id="SSF55781">
    <property type="entry name" value="GAF domain-like"/>
    <property type="match status" value="1"/>
</dbReference>
<dbReference type="InterPro" id="IPR003018">
    <property type="entry name" value="GAF"/>
</dbReference>
<feature type="domain" description="Histidine kinase" evidence="16">
    <location>
        <begin position="189"/>
        <end position="409"/>
    </location>
</feature>
<keyword evidence="4" id="KW-1003">Cell membrane</keyword>
<dbReference type="Gene3D" id="1.20.120.160">
    <property type="entry name" value="HPT domain"/>
    <property type="match status" value="1"/>
</dbReference>
<dbReference type="Gene3D" id="3.30.450.40">
    <property type="match status" value="1"/>
</dbReference>
<dbReference type="Gene3D" id="1.10.287.130">
    <property type="match status" value="1"/>
</dbReference>
<dbReference type="PROSITE" id="PS50894">
    <property type="entry name" value="HPT"/>
    <property type="match status" value="1"/>
</dbReference>
<keyword evidence="12" id="KW-0902">Two-component regulatory system</keyword>
<dbReference type="InterPro" id="IPR011006">
    <property type="entry name" value="CheY-like_superfamily"/>
</dbReference>
<evidence type="ECO:0000256" key="6">
    <source>
        <dbReference type="ARBA" id="ARBA00022679"/>
    </source>
</evidence>
<evidence type="ECO:0000256" key="12">
    <source>
        <dbReference type="ARBA" id="ARBA00023012"/>
    </source>
</evidence>
<dbReference type="SMART" id="SM00388">
    <property type="entry name" value="HisKA"/>
    <property type="match status" value="1"/>
</dbReference>
<evidence type="ECO:0000256" key="5">
    <source>
        <dbReference type="ARBA" id="ARBA00022553"/>
    </source>
</evidence>
<evidence type="ECO:0000256" key="7">
    <source>
        <dbReference type="ARBA" id="ARBA00022692"/>
    </source>
</evidence>
<dbReference type="PANTHER" id="PTHR45339:SF1">
    <property type="entry name" value="HYBRID SIGNAL TRANSDUCTION HISTIDINE KINASE J"/>
    <property type="match status" value="1"/>
</dbReference>
<dbReference type="Pfam" id="PF02518">
    <property type="entry name" value="HATPase_c"/>
    <property type="match status" value="1"/>
</dbReference>
<evidence type="ECO:0000256" key="14">
    <source>
        <dbReference type="PROSITE-ProRule" id="PRU00110"/>
    </source>
</evidence>
<organism evidence="19 20">
    <name type="scientific">Flavobacterium suzhouense</name>
    <dbReference type="NCBI Taxonomy" id="1529638"/>
    <lineage>
        <taxon>Bacteria</taxon>
        <taxon>Pseudomonadati</taxon>
        <taxon>Bacteroidota</taxon>
        <taxon>Flavobacteriia</taxon>
        <taxon>Flavobacteriales</taxon>
        <taxon>Flavobacteriaceae</taxon>
        <taxon>Flavobacterium</taxon>
    </lineage>
</organism>
<dbReference type="SUPFAM" id="SSF47384">
    <property type="entry name" value="Homodimeric domain of signal transducing histidine kinase"/>
    <property type="match status" value="1"/>
</dbReference>
<comment type="subcellular location">
    <subcellularLocation>
        <location evidence="2">Cell membrane</location>
        <topology evidence="2">Multi-pass membrane protein</topology>
    </subcellularLocation>
</comment>
<dbReference type="EC" id="2.7.13.3" evidence="3"/>
<evidence type="ECO:0000256" key="2">
    <source>
        <dbReference type="ARBA" id="ARBA00004651"/>
    </source>
</evidence>
<dbReference type="CDD" id="cd00082">
    <property type="entry name" value="HisKA"/>
    <property type="match status" value="1"/>
</dbReference>
<keyword evidence="5 15" id="KW-0597">Phosphoprotein</keyword>
<dbReference type="InterPro" id="IPR036890">
    <property type="entry name" value="HATPase_C_sf"/>
</dbReference>
<evidence type="ECO:0000259" key="16">
    <source>
        <dbReference type="PROSITE" id="PS50109"/>
    </source>
</evidence>
<dbReference type="SUPFAM" id="SSF52172">
    <property type="entry name" value="CheY-like"/>
    <property type="match status" value="1"/>
</dbReference>
<keyword evidence="10 19" id="KW-0067">ATP-binding</keyword>
<evidence type="ECO:0000256" key="9">
    <source>
        <dbReference type="ARBA" id="ARBA00022777"/>
    </source>
</evidence>
<dbReference type="InterPro" id="IPR003661">
    <property type="entry name" value="HisK_dim/P_dom"/>
</dbReference>
<dbReference type="InterPro" id="IPR036097">
    <property type="entry name" value="HisK_dim/P_sf"/>
</dbReference>
<dbReference type="InterPro" id="IPR029016">
    <property type="entry name" value="GAF-like_dom_sf"/>
</dbReference>
<keyword evidence="7" id="KW-0812">Transmembrane</keyword>
<evidence type="ECO:0000313" key="20">
    <source>
        <dbReference type="Proteomes" id="UP001597480"/>
    </source>
</evidence>
<feature type="modified residue" description="Phosphohistidine" evidence="14">
    <location>
        <position position="608"/>
    </location>
</feature>
<feature type="domain" description="Response regulatory" evidence="17">
    <location>
        <begin position="431"/>
        <end position="546"/>
    </location>
</feature>
<gene>
    <name evidence="19" type="ORF">ACFSR3_02970</name>
</gene>
<feature type="modified residue" description="4-aspartylphosphate" evidence="15">
    <location>
        <position position="480"/>
    </location>
</feature>
<dbReference type="InterPro" id="IPR004358">
    <property type="entry name" value="Sig_transdc_His_kin-like_C"/>
</dbReference>
<dbReference type="PROSITE" id="PS50109">
    <property type="entry name" value="HIS_KIN"/>
    <property type="match status" value="1"/>
</dbReference>
<evidence type="ECO:0000256" key="11">
    <source>
        <dbReference type="ARBA" id="ARBA00022989"/>
    </source>
</evidence>
<dbReference type="InterPro" id="IPR001789">
    <property type="entry name" value="Sig_transdc_resp-reg_receiver"/>
</dbReference>
<dbReference type="SMART" id="SM00065">
    <property type="entry name" value="GAF"/>
    <property type="match status" value="1"/>
</dbReference>
<evidence type="ECO:0000256" key="10">
    <source>
        <dbReference type="ARBA" id="ARBA00022840"/>
    </source>
</evidence>
<protein>
    <recommendedName>
        <fullName evidence="3">histidine kinase</fullName>
        <ecNumber evidence="3">2.7.13.3</ecNumber>
    </recommendedName>
</protein>
<dbReference type="PRINTS" id="PR00344">
    <property type="entry name" value="BCTRLSENSOR"/>
</dbReference>
<dbReference type="Pfam" id="PF01590">
    <property type="entry name" value="GAF"/>
    <property type="match status" value="1"/>
</dbReference>
<evidence type="ECO:0000256" key="3">
    <source>
        <dbReference type="ARBA" id="ARBA00012438"/>
    </source>
</evidence>
<dbReference type="SMART" id="SM00387">
    <property type="entry name" value="HATPase_c"/>
    <property type="match status" value="1"/>
</dbReference>
<keyword evidence="20" id="KW-1185">Reference proteome</keyword>
<dbReference type="SUPFAM" id="SSF47226">
    <property type="entry name" value="Histidine-containing phosphotransfer domain, HPT domain"/>
    <property type="match status" value="1"/>
</dbReference>
<evidence type="ECO:0000256" key="8">
    <source>
        <dbReference type="ARBA" id="ARBA00022741"/>
    </source>
</evidence>
<dbReference type="Proteomes" id="UP001597480">
    <property type="component" value="Unassembled WGS sequence"/>
</dbReference>
<comment type="caution">
    <text evidence="19">The sequence shown here is derived from an EMBL/GenBank/DDBJ whole genome shotgun (WGS) entry which is preliminary data.</text>
</comment>
<dbReference type="SUPFAM" id="SSF55874">
    <property type="entry name" value="ATPase domain of HSP90 chaperone/DNA topoisomerase II/histidine kinase"/>
    <property type="match status" value="1"/>
</dbReference>
<keyword evidence="9" id="KW-0418">Kinase</keyword>
<reference evidence="20" key="1">
    <citation type="journal article" date="2019" name="Int. J. Syst. Evol. Microbiol.">
        <title>The Global Catalogue of Microorganisms (GCM) 10K type strain sequencing project: providing services to taxonomists for standard genome sequencing and annotation.</title>
        <authorList>
            <consortium name="The Broad Institute Genomics Platform"/>
            <consortium name="The Broad Institute Genome Sequencing Center for Infectious Disease"/>
            <person name="Wu L."/>
            <person name="Ma J."/>
        </authorList>
    </citation>
    <scope>NUCLEOTIDE SEQUENCE [LARGE SCALE GENOMIC DNA]</scope>
    <source>
        <strain evidence="20">KCTC 42107</strain>
    </source>
</reference>
<dbReference type="InterPro" id="IPR003594">
    <property type="entry name" value="HATPase_dom"/>
</dbReference>
<dbReference type="Gene3D" id="3.40.50.2300">
    <property type="match status" value="1"/>
</dbReference>
<evidence type="ECO:0000256" key="13">
    <source>
        <dbReference type="ARBA" id="ARBA00023136"/>
    </source>
</evidence>
<sequence>MPDTKFPIPPNEKERLVALRRYNIIDTLPEQEFDDIARLVAYICDVPAAHVSFIDEKRQWFKATVGFDATEVERDTTFCQYTLMDTDMWVVPDATKEPKLIDNPNIYDGFKVRFYAGIPLTTHDGHNIGTICAIDHIVRDINDEQKNALRILARHVMSQLELRVRNTELDKQKEIAELAIYAKDSFLANMSHEIRTPLNAIIGFTELIGKTELDATQKEYIQNVQTAGESLMLIINDILDLSKIESGQLIIESQPFSLRSALKHTYELMKVKVSNAIEFNLFLDADLPDMVMGDRGRLNQILTNLTGNAIKFTQEGDITISVKKITENDNSYTLRFSVKDTGIGIAEDKLETIFDRFTQAEESTTRRFGGTGLGLNIVKQLVELQHGVINVKSTFGRGSEFYFILSYNKVFTQEKKVQKAEQSIKKLKHLSVLLFEDNILNQKLARSVIDEFGFDLDIANNGEEGIEMFLNKRYDLLLMDLQMPVKDGYQTTEYIRCELKSDIPIIAMTAHSLVGEQQKCFDIGMNGYVPKPFKQVELLGEINRVMNKKPAKQFKGIDLSYLLEMSCEDQNFVNEMITLFVNKVPNEIDLLENAMDNKDYDAVRKIAHNMKSSLPIFKLDDLLKDLTLLEKQAIDTNFTDEADEKMNKLRKGLTDTVVKLSSYKS</sequence>
<dbReference type="CDD" id="cd16922">
    <property type="entry name" value="HATPase_EvgS-ArcB-TorS-like"/>
    <property type="match status" value="1"/>
</dbReference>
<evidence type="ECO:0000256" key="1">
    <source>
        <dbReference type="ARBA" id="ARBA00000085"/>
    </source>
</evidence>
<keyword evidence="13" id="KW-0472">Membrane</keyword>
<keyword evidence="6" id="KW-0808">Transferase</keyword>
<dbReference type="CDD" id="cd17546">
    <property type="entry name" value="REC_hyHK_CKI1_RcsC-like"/>
    <property type="match status" value="1"/>
</dbReference>
<dbReference type="PROSITE" id="PS50110">
    <property type="entry name" value="RESPONSE_REGULATORY"/>
    <property type="match status" value="1"/>
</dbReference>
<dbReference type="InterPro" id="IPR036641">
    <property type="entry name" value="HPT_dom_sf"/>
</dbReference>
<evidence type="ECO:0000256" key="15">
    <source>
        <dbReference type="PROSITE-ProRule" id="PRU00169"/>
    </source>
</evidence>
<dbReference type="Pfam" id="PF00512">
    <property type="entry name" value="HisKA"/>
    <property type="match status" value="1"/>
</dbReference>